<name>A0A3G9JGM5_9BACL</name>
<proteinExistence type="predicted"/>
<dbReference type="Gene3D" id="3.30.70.970">
    <property type="entry name" value="RraB-like"/>
    <property type="match status" value="1"/>
</dbReference>
<reference evidence="1 2" key="1">
    <citation type="submission" date="2018-11" db="EMBL/GenBank/DDBJ databases">
        <title>Complete genome sequence of Paenibacillus baekrokdamisoli strain KCTC 33723.</title>
        <authorList>
            <person name="Kang S.W."/>
            <person name="Lee K.C."/>
            <person name="Kim K.K."/>
            <person name="Kim J.S."/>
            <person name="Kim D.S."/>
            <person name="Ko S.H."/>
            <person name="Yang S.H."/>
            <person name="Lee J.S."/>
        </authorList>
    </citation>
    <scope>NUCLEOTIDE SEQUENCE [LARGE SCALE GENOMIC DNA]</scope>
    <source>
        <strain evidence="1 2">KCTC 33723</strain>
    </source>
</reference>
<sequence>MNEEETEYPYQLSISKFSAVDLDTIYKVTTDLIRTAMKVGGNYDGWETPIVKRGDNSN</sequence>
<dbReference type="Pfam" id="PF06877">
    <property type="entry name" value="RraB"/>
    <property type="match status" value="1"/>
</dbReference>
<dbReference type="InterPro" id="IPR036701">
    <property type="entry name" value="RraB-like_sf"/>
</dbReference>
<gene>
    <name evidence="1" type="ORF">Back11_45630</name>
</gene>
<dbReference type="Proteomes" id="UP000275368">
    <property type="component" value="Chromosome"/>
</dbReference>
<organism evidence="1 2">
    <name type="scientific">Paenibacillus baekrokdamisoli</name>
    <dbReference type="NCBI Taxonomy" id="1712516"/>
    <lineage>
        <taxon>Bacteria</taxon>
        <taxon>Bacillati</taxon>
        <taxon>Bacillota</taxon>
        <taxon>Bacilli</taxon>
        <taxon>Bacillales</taxon>
        <taxon>Paenibacillaceae</taxon>
        <taxon>Paenibacillus</taxon>
    </lineage>
</organism>
<dbReference type="KEGG" id="pbk:Back11_45630"/>
<keyword evidence="2" id="KW-1185">Reference proteome</keyword>
<dbReference type="RefSeq" id="WP_125662518.1">
    <property type="nucleotide sequence ID" value="NZ_AP019308.1"/>
</dbReference>
<dbReference type="AlphaFoldDB" id="A0A3G9JGM5"/>
<evidence type="ECO:0000313" key="2">
    <source>
        <dbReference type="Proteomes" id="UP000275368"/>
    </source>
</evidence>
<accession>A0A3G9JGM5</accession>
<dbReference type="OrthoDB" id="7839302at2"/>
<dbReference type="EMBL" id="AP019308">
    <property type="protein sequence ID" value="BBH23218.1"/>
    <property type="molecule type" value="Genomic_DNA"/>
</dbReference>
<dbReference type="SUPFAM" id="SSF89946">
    <property type="entry name" value="Hypothetical protein VC0424"/>
    <property type="match status" value="1"/>
</dbReference>
<evidence type="ECO:0000313" key="1">
    <source>
        <dbReference type="EMBL" id="BBH23218.1"/>
    </source>
</evidence>
<dbReference type="InterPro" id="IPR009671">
    <property type="entry name" value="RraB_dom"/>
</dbReference>
<protein>
    <submittedName>
        <fullName evidence="1">Uncharacterized protein</fullName>
    </submittedName>
</protein>